<keyword evidence="3" id="KW-0472">Membrane</keyword>
<feature type="transmembrane region" description="Helical" evidence="3">
    <location>
        <begin position="6"/>
        <end position="27"/>
    </location>
</feature>
<proteinExistence type="predicted"/>
<organism evidence="4">
    <name type="scientific">marine metagenome</name>
    <dbReference type="NCBI Taxonomy" id="408172"/>
    <lineage>
        <taxon>unclassified sequences</taxon>
        <taxon>metagenomes</taxon>
        <taxon>ecological metagenomes</taxon>
    </lineage>
</organism>
<name>A0A382MGJ4_9ZZZZ</name>
<protein>
    <submittedName>
        <fullName evidence="4">Uncharacterized protein</fullName>
    </submittedName>
</protein>
<dbReference type="AlphaFoldDB" id="A0A382MGJ4"/>
<keyword evidence="3" id="KW-0812">Transmembrane</keyword>
<evidence type="ECO:0000256" key="2">
    <source>
        <dbReference type="SAM" id="MobiDB-lite"/>
    </source>
</evidence>
<keyword evidence="3" id="KW-1133">Transmembrane helix</keyword>
<evidence type="ECO:0000256" key="1">
    <source>
        <dbReference type="SAM" id="Coils"/>
    </source>
</evidence>
<feature type="region of interest" description="Disordered" evidence="2">
    <location>
        <begin position="139"/>
        <end position="165"/>
    </location>
</feature>
<reference evidence="4" key="1">
    <citation type="submission" date="2018-05" db="EMBL/GenBank/DDBJ databases">
        <authorList>
            <person name="Lanie J.A."/>
            <person name="Ng W.-L."/>
            <person name="Kazmierczak K.M."/>
            <person name="Andrzejewski T.M."/>
            <person name="Davidsen T.M."/>
            <person name="Wayne K.J."/>
            <person name="Tettelin H."/>
            <person name="Glass J.I."/>
            <person name="Rusch D."/>
            <person name="Podicherti R."/>
            <person name="Tsui H.-C.T."/>
            <person name="Winkler M.E."/>
        </authorList>
    </citation>
    <scope>NUCLEOTIDE SEQUENCE</scope>
</reference>
<accession>A0A382MGJ4</accession>
<dbReference type="EMBL" id="UINC01092714">
    <property type="protein sequence ID" value="SVC46532.1"/>
    <property type="molecule type" value="Genomic_DNA"/>
</dbReference>
<evidence type="ECO:0000313" key="4">
    <source>
        <dbReference type="EMBL" id="SVC46532.1"/>
    </source>
</evidence>
<evidence type="ECO:0000256" key="3">
    <source>
        <dbReference type="SAM" id="Phobius"/>
    </source>
</evidence>
<sequence>MFFGKLKLYFILLLLLAGIVGIAYWYYNDTQDKLRVSAEKNAVLTITREQQELAIKKLNDDVARSQAIVEELREQFSALHDDYDALEKRFNKQSVNFGTRDIGKLAEAKPELVERVINKATKNVLRCFELAAGAQRTHDEISARKKSEINPECPALANPNYVEKD</sequence>
<gene>
    <name evidence="4" type="ORF">METZ01_LOCUS299386</name>
</gene>
<feature type="coiled-coil region" evidence="1">
    <location>
        <begin position="48"/>
        <end position="89"/>
    </location>
</feature>
<feature type="compositionally biased region" description="Basic and acidic residues" evidence="2">
    <location>
        <begin position="139"/>
        <end position="149"/>
    </location>
</feature>
<keyword evidence="1" id="KW-0175">Coiled coil</keyword>